<dbReference type="GO" id="GO:0004014">
    <property type="term" value="F:adenosylmethionine decarboxylase activity"/>
    <property type="evidence" value="ECO:0007669"/>
    <property type="project" value="UniProtKB-EC"/>
</dbReference>
<feature type="chain" id="PRO_5042319867" description="S-adenosylmethionine decarboxylase beta chain" evidence="10">
    <location>
        <begin position="1"/>
        <end position="141"/>
    </location>
</feature>
<evidence type="ECO:0000313" key="12">
    <source>
        <dbReference type="Proteomes" id="UP000759131"/>
    </source>
</evidence>
<comment type="catalytic activity">
    <reaction evidence="5">
        <text>S-adenosyl-L-methionine + H(+) = S-adenosyl 3-(methylsulfanyl)propylamine + CO2</text>
        <dbReference type="Rhea" id="RHEA:15981"/>
        <dbReference type="ChEBI" id="CHEBI:15378"/>
        <dbReference type="ChEBI" id="CHEBI:16526"/>
        <dbReference type="ChEBI" id="CHEBI:57443"/>
        <dbReference type="ChEBI" id="CHEBI:59789"/>
        <dbReference type="EC" id="4.1.1.50"/>
    </reaction>
</comment>
<dbReference type="PANTHER" id="PTHR11570:SF0">
    <property type="entry name" value="S-ADENOSYLMETHIONINE DECARBOXYLASE PROENZYME"/>
    <property type="match status" value="1"/>
</dbReference>
<dbReference type="GO" id="GO:0008295">
    <property type="term" value="P:spermidine biosynthetic process"/>
    <property type="evidence" value="ECO:0007669"/>
    <property type="project" value="UniProtKB-KW"/>
</dbReference>
<keyword evidence="4" id="KW-0620">Polyamine biosynthesis</keyword>
<dbReference type="GO" id="GO:0005829">
    <property type="term" value="C:cytosol"/>
    <property type="evidence" value="ECO:0007669"/>
    <property type="project" value="TreeGrafter"/>
</dbReference>
<evidence type="ECO:0000256" key="3">
    <source>
        <dbReference type="ARBA" id="ARBA00023066"/>
    </source>
</evidence>
<comment type="similarity">
    <text evidence="2">Belongs to the eukaryotic AdoMetDC family.</text>
</comment>
<proteinExistence type="inferred from homology"/>
<feature type="active site" description="Proton acceptor; for processing activity" evidence="6">
    <location>
        <position position="306"/>
    </location>
</feature>
<feature type="binding site" evidence="7">
    <location>
        <position position="141"/>
    </location>
    <ligand>
        <name>substrate</name>
    </ligand>
</feature>
<evidence type="ECO:0000256" key="9">
    <source>
        <dbReference type="PIRSR" id="PIRSR001355-4"/>
    </source>
</evidence>
<evidence type="ECO:0000256" key="7">
    <source>
        <dbReference type="PIRSR" id="PIRSR001355-2"/>
    </source>
</evidence>
<feature type="site" description="Cleavage (non-hydrolytic); by autolysis" evidence="9">
    <location>
        <begin position="141"/>
        <end position="142"/>
    </location>
</feature>
<dbReference type="Proteomes" id="UP000759131">
    <property type="component" value="Unassembled WGS sequence"/>
</dbReference>
<protein>
    <recommendedName>
        <fullName evidence="13">Adenosylmethionine decarboxylase</fullName>
    </recommendedName>
</protein>
<dbReference type="SUPFAM" id="SSF56276">
    <property type="entry name" value="S-adenosylmethionine decarboxylase"/>
    <property type="match status" value="1"/>
</dbReference>
<feature type="active site" description="Proton donor; for catalytic activity" evidence="6">
    <location>
        <position position="156"/>
    </location>
</feature>
<evidence type="ECO:0000256" key="4">
    <source>
        <dbReference type="ARBA" id="ARBA00023115"/>
    </source>
</evidence>
<dbReference type="Pfam" id="PF01536">
    <property type="entry name" value="SAM_decarbox"/>
    <property type="match status" value="3"/>
</dbReference>
<dbReference type="NCBIfam" id="TIGR00535">
    <property type="entry name" value="SAM_DCase"/>
    <property type="match status" value="1"/>
</dbReference>
<feature type="modified residue" description="Pyruvic acid (Ser); by autocatalysis" evidence="8">
    <location>
        <position position="142"/>
    </location>
</feature>
<dbReference type="GO" id="GO:0006597">
    <property type="term" value="P:spermine biosynthetic process"/>
    <property type="evidence" value="ECO:0007669"/>
    <property type="project" value="InterPro"/>
</dbReference>
<evidence type="ECO:0000256" key="1">
    <source>
        <dbReference type="ARBA" id="ARBA00004911"/>
    </source>
</evidence>
<dbReference type="EMBL" id="CAJPIZ010003156">
    <property type="protein sequence ID" value="CAG2105996.1"/>
    <property type="molecule type" value="Genomic_DNA"/>
</dbReference>
<keyword evidence="12" id="KW-1185">Reference proteome</keyword>
<sequence length="409" mass="47167">MIEMCQGFLANMNSSSTSSFCHFFEGTEKLLEIWFDKYDDNEADCDLRHIQSSSTSSFCHFFEGTEKLLEIWFDKYDDNEADCDLRHIQRKAWDSLLSFVNCKIISFKRNEHLDAYVLRHWWGRPDLPFAPHTGIRGHSNESSLFVSKNRIIIKTCGSTTLLRCLEPLLYLVKQMAGFDEVVDIFYSRKNFMRPELQDDSHRTFENEVEALDNLFDDGSAYCMGRMNSDCWYLYTLNSPQMESKSFKQTPDQTFEVIMQQLDPKVMNIFTRAVSASAKEATQKSGIDKLMPGMTIDDFLFDPCGYSMNGLIKGGYYVTIHITPEPHCSYVSFETNAPHNSYPDLVNRLLKAFAPGKFLMTICANESSSAYNSQKEFRGVEFAGFDRKELQVCRFKNYDITYGTFAKPNS</sequence>
<dbReference type="Gene3D" id="3.30.360.50">
    <property type="entry name" value="S-adenosylmethionine decarboxylase"/>
    <property type="match status" value="1"/>
</dbReference>
<feature type="active site" description="Proton acceptor; for processing activity" evidence="6">
    <location>
        <position position="320"/>
    </location>
</feature>
<organism evidence="11">
    <name type="scientific">Medioppia subpectinata</name>
    <dbReference type="NCBI Taxonomy" id="1979941"/>
    <lineage>
        <taxon>Eukaryota</taxon>
        <taxon>Metazoa</taxon>
        <taxon>Ecdysozoa</taxon>
        <taxon>Arthropoda</taxon>
        <taxon>Chelicerata</taxon>
        <taxon>Arachnida</taxon>
        <taxon>Acari</taxon>
        <taxon>Acariformes</taxon>
        <taxon>Sarcoptiformes</taxon>
        <taxon>Oribatida</taxon>
        <taxon>Brachypylina</taxon>
        <taxon>Oppioidea</taxon>
        <taxon>Oppiidae</taxon>
        <taxon>Medioppia</taxon>
    </lineage>
</organism>
<dbReference type="UniPathway" id="UPA00331">
    <property type="reaction ID" value="UER00451"/>
</dbReference>
<dbReference type="InterPro" id="IPR001985">
    <property type="entry name" value="S-AdoMet_decarboxylase_euk"/>
</dbReference>
<name>A0A7R9PYE4_9ACAR</name>
<dbReference type="OrthoDB" id="1068353at2759"/>
<dbReference type="PIRSF" id="PIRSF001355">
    <property type="entry name" value="S-AdenosylMet_decarboxylase"/>
    <property type="match status" value="1"/>
</dbReference>
<keyword evidence="9" id="KW-0068">Autocatalytic cleavage</keyword>
<dbReference type="EMBL" id="OC857731">
    <property type="protein sequence ID" value="CAD7625566.1"/>
    <property type="molecule type" value="Genomic_DNA"/>
</dbReference>
<feature type="binding site" evidence="7">
    <location>
        <position position="300"/>
    </location>
    <ligand>
        <name>substrate</name>
    </ligand>
</feature>
<evidence type="ECO:0000256" key="6">
    <source>
        <dbReference type="PIRSR" id="PIRSR001355-1"/>
    </source>
</evidence>
<feature type="binding site" evidence="7">
    <location>
        <position position="62"/>
    </location>
    <ligand>
        <name>substrate</name>
    </ligand>
</feature>
<accession>A0A7R9PYE4</accession>
<dbReference type="InterPro" id="IPR016067">
    <property type="entry name" value="S-AdoMet_deCO2ase_core"/>
</dbReference>
<reference evidence="11" key="1">
    <citation type="submission" date="2020-11" db="EMBL/GenBank/DDBJ databases">
        <authorList>
            <person name="Tran Van P."/>
        </authorList>
    </citation>
    <scope>NUCLEOTIDE SEQUENCE</scope>
</reference>
<feature type="active site" description="Schiff-base intermediate with substrate; via pyruvic acid" evidence="6">
    <location>
        <position position="142"/>
    </location>
</feature>
<evidence type="ECO:0000256" key="8">
    <source>
        <dbReference type="PIRSR" id="PIRSR001355-3"/>
    </source>
</evidence>
<evidence type="ECO:0000313" key="11">
    <source>
        <dbReference type="EMBL" id="CAD7625566.1"/>
    </source>
</evidence>
<dbReference type="InterPro" id="IPR048283">
    <property type="entry name" value="AdoMetDC-like"/>
</dbReference>
<dbReference type="Gene3D" id="3.60.90.10">
    <property type="entry name" value="S-adenosylmethionine decarboxylase"/>
    <property type="match status" value="1"/>
</dbReference>
<evidence type="ECO:0000256" key="10">
    <source>
        <dbReference type="PIRSR" id="PIRSR001355-5"/>
    </source>
</evidence>
<evidence type="ECO:0008006" key="13">
    <source>
        <dbReference type="Google" id="ProtNLM"/>
    </source>
</evidence>
<dbReference type="AlphaFoldDB" id="A0A7R9PYE4"/>
<feature type="chain" id="PRO_5042319868" description="S-adenosylmethionine decarboxylase alpha chain" evidence="10">
    <location>
        <begin position="142"/>
        <end position="409"/>
    </location>
</feature>
<evidence type="ECO:0000256" key="5">
    <source>
        <dbReference type="ARBA" id="ARBA00048112"/>
    </source>
</evidence>
<feature type="binding site" evidence="7">
    <location>
        <position position="324"/>
    </location>
    <ligand>
        <name>substrate</name>
    </ligand>
</feature>
<evidence type="ECO:0000256" key="2">
    <source>
        <dbReference type="ARBA" id="ARBA00008466"/>
    </source>
</evidence>
<keyword evidence="3" id="KW-0745">Spermidine biosynthesis</keyword>
<gene>
    <name evidence="11" type="ORF">OSB1V03_LOCUS6000</name>
</gene>
<comment type="pathway">
    <text evidence="1">Amine and polyamine biosynthesis; S-adenosylmethioninamine biosynthesis; S-adenosylmethioninamine from S-adenosyl-L-methionine: step 1/1.</text>
</comment>
<dbReference type="PANTHER" id="PTHR11570">
    <property type="entry name" value="S-ADENOSYLMETHIONINE DECARBOXYLASE"/>
    <property type="match status" value="1"/>
</dbReference>